<evidence type="ECO:0000313" key="2">
    <source>
        <dbReference type="Proteomes" id="UP000092600"/>
    </source>
</evidence>
<dbReference type="EMBL" id="LSRQ01006666">
    <property type="protein sequence ID" value="OAY65751.1"/>
    <property type="molecule type" value="Genomic_DNA"/>
</dbReference>
<protein>
    <submittedName>
        <fullName evidence="1">Uncharacterized protein</fullName>
    </submittedName>
</protein>
<dbReference type="Proteomes" id="UP000092600">
    <property type="component" value="Unassembled WGS sequence"/>
</dbReference>
<name>A0A199UM36_ANACO</name>
<proteinExistence type="predicted"/>
<evidence type="ECO:0000313" key="1">
    <source>
        <dbReference type="EMBL" id="OAY65751.1"/>
    </source>
</evidence>
<sequence length="148" mass="17268">MLFCGFLREMEKRVVRVWVRVLEVEPRLGRESRLLHVVAESSRRQLHIMQEITVDLELQIAPRLLVAVVGLILDIKEHLYSLSYEKYMKQQCLYCHHSPRLFREPEKGIRGSTATRRENFLSLLGIRALGPTFSSPWELGSQIGYSLF</sequence>
<organism evidence="1 2">
    <name type="scientific">Ananas comosus</name>
    <name type="common">Pineapple</name>
    <name type="synonym">Ananas ananas</name>
    <dbReference type="NCBI Taxonomy" id="4615"/>
    <lineage>
        <taxon>Eukaryota</taxon>
        <taxon>Viridiplantae</taxon>
        <taxon>Streptophyta</taxon>
        <taxon>Embryophyta</taxon>
        <taxon>Tracheophyta</taxon>
        <taxon>Spermatophyta</taxon>
        <taxon>Magnoliopsida</taxon>
        <taxon>Liliopsida</taxon>
        <taxon>Poales</taxon>
        <taxon>Bromeliaceae</taxon>
        <taxon>Bromelioideae</taxon>
        <taxon>Ananas</taxon>
    </lineage>
</organism>
<accession>A0A199UM36</accession>
<reference evidence="1 2" key="1">
    <citation type="journal article" date="2016" name="DNA Res.">
        <title>The draft genome of MD-2 pineapple using hybrid error correction of long reads.</title>
        <authorList>
            <person name="Redwan R.M."/>
            <person name="Saidin A."/>
            <person name="Kumar S.V."/>
        </authorList>
    </citation>
    <scope>NUCLEOTIDE SEQUENCE [LARGE SCALE GENOMIC DNA]</scope>
    <source>
        <strain evidence="2">cv. MD2</strain>
        <tissue evidence="1">Leaf</tissue>
    </source>
</reference>
<comment type="caution">
    <text evidence="1">The sequence shown here is derived from an EMBL/GenBank/DDBJ whole genome shotgun (WGS) entry which is preliminary data.</text>
</comment>
<gene>
    <name evidence="1" type="ORF">ACMD2_00900</name>
</gene>
<dbReference type="AlphaFoldDB" id="A0A199UM36"/>